<proteinExistence type="predicted"/>
<dbReference type="Pfam" id="PF07677">
    <property type="entry name" value="A2M_recep"/>
    <property type="match status" value="1"/>
</dbReference>
<accession>A0A7M4F4L7</accession>
<evidence type="ECO:0000256" key="1">
    <source>
        <dbReference type="ARBA" id="ARBA00023157"/>
    </source>
</evidence>
<dbReference type="AlphaFoldDB" id="A0A7M4F4L7"/>
<keyword evidence="5" id="KW-1185">Reference proteome</keyword>
<evidence type="ECO:0000259" key="3">
    <source>
        <dbReference type="SMART" id="SM01361"/>
    </source>
</evidence>
<dbReference type="SMART" id="SM01419">
    <property type="entry name" value="Thiol-ester_cl"/>
    <property type="match status" value="1"/>
</dbReference>
<protein>
    <recommendedName>
        <fullName evidence="3">Alpha-macroglobulin receptor-binding domain-containing protein</fullName>
    </recommendedName>
</protein>
<evidence type="ECO:0000313" key="5">
    <source>
        <dbReference type="Proteomes" id="UP000594220"/>
    </source>
</evidence>
<dbReference type="InterPro" id="IPR011626">
    <property type="entry name" value="Alpha-macroglobulin_TED"/>
</dbReference>
<dbReference type="Gene3D" id="2.60.40.690">
    <property type="entry name" value="Alpha-macroglobulin, receptor-binding domain"/>
    <property type="match status" value="1"/>
</dbReference>
<dbReference type="InterPro" id="IPR047565">
    <property type="entry name" value="Alpha-macroglob_thiol-ester_cl"/>
</dbReference>
<dbReference type="InterPro" id="IPR019742">
    <property type="entry name" value="MacrogloblnA2_CS"/>
</dbReference>
<feature type="transmembrane region" description="Helical" evidence="2">
    <location>
        <begin position="483"/>
        <end position="505"/>
    </location>
</feature>
<dbReference type="OMA" id="INVWVLP"/>
<reference evidence="4" key="1">
    <citation type="submission" date="2025-08" db="UniProtKB">
        <authorList>
            <consortium name="Ensembl"/>
        </authorList>
    </citation>
    <scope>IDENTIFICATION</scope>
</reference>
<dbReference type="GO" id="GO:0005615">
    <property type="term" value="C:extracellular space"/>
    <property type="evidence" value="ECO:0007669"/>
    <property type="project" value="InterPro"/>
</dbReference>
<keyword evidence="1" id="KW-1015">Disulfide bond</keyword>
<dbReference type="Proteomes" id="UP000594220">
    <property type="component" value="Unplaced"/>
</dbReference>
<sequence length="508" mass="56474">MPKNVVEGSDRAFFSVIGDILGTAMQNLHQLLQMPFGCGEQNMVLFAPNIYILDYLNETRQLSEETKSKAIGYLVSGYQKQLSYKHPDGSYSIFGTRDKEGNTWLTAFVYKSFNQGKRYIYVDSNVQEQTLIWLSGKQKPDGCFQSVGKLFNNALKGGIDDELSISAYIIIALVEAGLPTSHTVVRNGLFCLEAASEKGISKVYVQALLAYAFCLIGNQAKCNFFLKELDKSAKEVGGTIHWEREEKPLAESFPSFSARAPSAEVEMTSYALLALLNKPNRTSEDLTRASRIVQWVVQQQNPYGGFSSTQDTVIALQALADYGAATYSEVGQNTVSISSSMPFKKVFIVNNRNRLLLQQVLLPDVPGNYSLEVNGSGCVFVQTTVRYNIPLPQKASGFTLSVKVENASCANPLGLKFDISISASYTGKRNVSNMAIIDVQMLSGFVPVKSSWQKLLDDNTVMQVETKQNHILFYLDSVSFGKLSLWFGVYRVIILHLIYPHMIYIHTL</sequence>
<dbReference type="PANTHER" id="PTHR11412">
    <property type="entry name" value="MACROGLOBULIN / COMPLEMENT"/>
    <property type="match status" value="1"/>
</dbReference>
<feature type="domain" description="Alpha-macroglobulin receptor-binding" evidence="3">
    <location>
        <begin position="432"/>
        <end position="504"/>
    </location>
</feature>
<dbReference type="SUPFAM" id="SSF49410">
    <property type="entry name" value="Alpha-macroglobulin receptor domain"/>
    <property type="match status" value="1"/>
</dbReference>
<dbReference type="InterPro" id="IPR050473">
    <property type="entry name" value="A2M/Complement_sys"/>
</dbReference>
<keyword evidence="2" id="KW-1133">Transmembrane helix</keyword>
<dbReference type="GeneTree" id="ENSGT00940000158779"/>
<dbReference type="PANTHER" id="PTHR11412:SF170">
    <property type="entry name" value="OVOSTATIN"/>
    <property type="match status" value="1"/>
</dbReference>
<evidence type="ECO:0000256" key="2">
    <source>
        <dbReference type="SAM" id="Phobius"/>
    </source>
</evidence>
<name>A0A7M4F4L7_CROPO</name>
<dbReference type="PROSITE" id="PS00477">
    <property type="entry name" value="ALPHA_2_MACROGLOBULIN"/>
    <property type="match status" value="1"/>
</dbReference>
<dbReference type="InterPro" id="IPR036595">
    <property type="entry name" value="A-macroglobulin_rcpt-bd_sf"/>
</dbReference>
<dbReference type="Ensembl" id="ENSCPRT00005020887.1">
    <property type="protein sequence ID" value="ENSCPRP00005017845.1"/>
    <property type="gene ID" value="ENSCPRG00005012436.1"/>
</dbReference>
<dbReference type="GO" id="GO:0004867">
    <property type="term" value="F:serine-type endopeptidase inhibitor activity"/>
    <property type="evidence" value="ECO:0007669"/>
    <property type="project" value="UniProtKB-KW"/>
</dbReference>
<dbReference type="Pfam" id="PF07678">
    <property type="entry name" value="TED_complement"/>
    <property type="match status" value="1"/>
</dbReference>
<dbReference type="Gene3D" id="2.60.120.1540">
    <property type="match status" value="1"/>
</dbReference>
<keyword evidence="2" id="KW-0812">Transmembrane</keyword>
<dbReference type="SMART" id="SM01361">
    <property type="entry name" value="A2M_recep"/>
    <property type="match status" value="1"/>
</dbReference>
<evidence type="ECO:0000313" key="4">
    <source>
        <dbReference type="Ensembl" id="ENSCPRP00005017845.1"/>
    </source>
</evidence>
<keyword evidence="2" id="KW-0472">Membrane</keyword>
<dbReference type="InterPro" id="IPR008930">
    <property type="entry name" value="Terpenoid_cyclase/PrenylTrfase"/>
</dbReference>
<dbReference type="CDD" id="cd02897">
    <property type="entry name" value="A2M_2"/>
    <property type="match status" value="1"/>
</dbReference>
<dbReference type="SUPFAM" id="SSF48239">
    <property type="entry name" value="Terpenoid cyclases/Protein prenyltransferases"/>
    <property type="match status" value="1"/>
</dbReference>
<dbReference type="InterPro" id="IPR041813">
    <property type="entry name" value="A2M_TED"/>
</dbReference>
<reference evidence="4" key="2">
    <citation type="submission" date="2025-09" db="UniProtKB">
        <authorList>
            <consortium name="Ensembl"/>
        </authorList>
    </citation>
    <scope>IDENTIFICATION</scope>
</reference>
<organism evidence="4 5">
    <name type="scientific">Crocodylus porosus</name>
    <name type="common">Saltwater crocodile</name>
    <name type="synonym">Estuarine crocodile</name>
    <dbReference type="NCBI Taxonomy" id="8502"/>
    <lineage>
        <taxon>Eukaryota</taxon>
        <taxon>Metazoa</taxon>
        <taxon>Chordata</taxon>
        <taxon>Craniata</taxon>
        <taxon>Vertebrata</taxon>
        <taxon>Euteleostomi</taxon>
        <taxon>Archelosauria</taxon>
        <taxon>Archosauria</taxon>
        <taxon>Crocodylia</taxon>
        <taxon>Longirostres</taxon>
        <taxon>Crocodylidae</taxon>
        <taxon>Crocodylus</taxon>
    </lineage>
</organism>
<dbReference type="Gene3D" id="1.50.10.20">
    <property type="match status" value="1"/>
</dbReference>
<dbReference type="InterPro" id="IPR009048">
    <property type="entry name" value="A-macroglobulin_rcpt-bd"/>
</dbReference>